<dbReference type="GO" id="GO:0044773">
    <property type="term" value="P:mitotic DNA damage checkpoint signaling"/>
    <property type="evidence" value="ECO:0007669"/>
    <property type="project" value="TreeGrafter"/>
</dbReference>
<keyword evidence="3" id="KW-0808">Transferase</keyword>
<feature type="compositionally biased region" description="Low complexity" evidence="1">
    <location>
        <begin position="14"/>
        <end position="34"/>
    </location>
</feature>
<dbReference type="AlphaFoldDB" id="A0A1Y1ZNA1"/>
<dbReference type="InterPro" id="IPR000719">
    <property type="entry name" value="Prot_kinase_dom"/>
</dbReference>
<feature type="region of interest" description="Disordered" evidence="1">
    <location>
        <begin position="1"/>
        <end position="52"/>
    </location>
</feature>
<sequence>MLHDSGAITPPLTPTKTSHSKSSSASSLGSLSSLRRGDSTVSTGRLSIDESECPGSTALREFKYWISEYEIPDKKKPIGSGLWSDVYLAHPSIPKPSANPSSSPPSSRSSLEFGMGMGDSVLTPPLTPTRARNSSLSKRSQLLTLPSAYAIKVPASRSAKAVLTAEAHILSYLSRFPFSSSHIITFYGQDTRNSALVLKAMDTTLESWITHSLNTLSESARSKKIGDVFPRLAIELLNGLQWMHDAGVVHADIKPSNILLCLPSSASSSSSSIASPIAVYSDFSSALLSPTTSTPNPPIDTLNKPSAPLGGGTWDFLDPTLLLKPSPTSPSSPSPSPNSASDLWALSLTLLTLILGSSPFDCAGSNVFRRRELVKQGCPMVWVGYGDEGLRNLGRLKGVGWDVGAWFEKVLVKEVERRSGVGEWREALERAVDGRGGGARM</sequence>
<evidence type="ECO:0000256" key="1">
    <source>
        <dbReference type="SAM" id="MobiDB-lite"/>
    </source>
</evidence>
<reference evidence="3 4" key="1">
    <citation type="submission" date="2016-07" db="EMBL/GenBank/DDBJ databases">
        <title>Pervasive Adenine N6-methylation of Active Genes in Fungi.</title>
        <authorList>
            <consortium name="DOE Joint Genome Institute"/>
            <person name="Mondo S.J."/>
            <person name="Dannebaum R.O."/>
            <person name="Kuo R.C."/>
            <person name="Labutti K."/>
            <person name="Haridas S."/>
            <person name="Kuo A."/>
            <person name="Salamov A."/>
            <person name="Ahrendt S.R."/>
            <person name="Lipzen A."/>
            <person name="Sullivan W."/>
            <person name="Andreopoulos W.B."/>
            <person name="Clum A."/>
            <person name="Lindquist E."/>
            <person name="Daum C."/>
            <person name="Ramamoorthy G.K."/>
            <person name="Gryganskyi A."/>
            <person name="Culley D."/>
            <person name="Magnuson J.K."/>
            <person name="James T.Y."/>
            <person name="O'Malley M.A."/>
            <person name="Stajich J.E."/>
            <person name="Spatafora J.W."/>
            <person name="Visel A."/>
            <person name="Grigoriev I.V."/>
        </authorList>
    </citation>
    <scope>NUCLEOTIDE SEQUENCE [LARGE SCALE GENOMIC DNA]</scope>
    <source>
        <strain evidence="3 4">CBS 115471</strain>
    </source>
</reference>
<dbReference type="SUPFAM" id="SSF56112">
    <property type="entry name" value="Protein kinase-like (PK-like)"/>
    <property type="match status" value="1"/>
</dbReference>
<dbReference type="OrthoDB" id="1668230at2759"/>
<feature type="region of interest" description="Disordered" evidence="1">
    <location>
        <begin position="94"/>
        <end position="114"/>
    </location>
</feature>
<evidence type="ECO:0000313" key="3">
    <source>
        <dbReference type="EMBL" id="ORY11731.1"/>
    </source>
</evidence>
<dbReference type="PROSITE" id="PS00108">
    <property type="entry name" value="PROTEIN_KINASE_ST"/>
    <property type="match status" value="1"/>
</dbReference>
<organism evidence="3 4">
    <name type="scientific">Clohesyomyces aquaticus</name>
    <dbReference type="NCBI Taxonomy" id="1231657"/>
    <lineage>
        <taxon>Eukaryota</taxon>
        <taxon>Fungi</taxon>
        <taxon>Dikarya</taxon>
        <taxon>Ascomycota</taxon>
        <taxon>Pezizomycotina</taxon>
        <taxon>Dothideomycetes</taxon>
        <taxon>Pleosporomycetidae</taxon>
        <taxon>Pleosporales</taxon>
        <taxon>Lindgomycetaceae</taxon>
        <taxon>Clohesyomyces</taxon>
    </lineage>
</organism>
<dbReference type="STRING" id="1231657.A0A1Y1ZNA1"/>
<dbReference type="PANTHER" id="PTHR44167">
    <property type="entry name" value="OVARIAN-SPECIFIC SERINE/THREONINE-PROTEIN KINASE LOK-RELATED"/>
    <property type="match status" value="1"/>
</dbReference>
<feature type="domain" description="Protein kinase" evidence="2">
    <location>
        <begin position="72"/>
        <end position="432"/>
    </location>
</feature>
<evidence type="ECO:0000313" key="4">
    <source>
        <dbReference type="Proteomes" id="UP000193144"/>
    </source>
</evidence>
<dbReference type="Gene3D" id="1.10.510.10">
    <property type="entry name" value="Transferase(Phosphotransferase) domain 1"/>
    <property type="match status" value="1"/>
</dbReference>
<protein>
    <submittedName>
        <fullName evidence="3">Kinase-like domain-containing protein</fullName>
    </submittedName>
</protein>
<dbReference type="Proteomes" id="UP000193144">
    <property type="component" value="Unassembled WGS sequence"/>
</dbReference>
<dbReference type="GO" id="GO:0005524">
    <property type="term" value="F:ATP binding"/>
    <property type="evidence" value="ECO:0007669"/>
    <property type="project" value="InterPro"/>
</dbReference>
<dbReference type="GO" id="GO:0005737">
    <property type="term" value="C:cytoplasm"/>
    <property type="evidence" value="ECO:0007669"/>
    <property type="project" value="TreeGrafter"/>
</dbReference>
<gene>
    <name evidence="3" type="ORF">BCR34DRAFT_483689</name>
</gene>
<dbReference type="PANTHER" id="PTHR44167:SF24">
    <property type="entry name" value="SERINE_THREONINE-PROTEIN KINASE CHK2"/>
    <property type="match status" value="1"/>
</dbReference>
<keyword evidence="4" id="KW-1185">Reference proteome</keyword>
<dbReference type="SMART" id="SM00220">
    <property type="entry name" value="S_TKc"/>
    <property type="match status" value="1"/>
</dbReference>
<keyword evidence="3" id="KW-0418">Kinase</keyword>
<dbReference type="Pfam" id="PF00069">
    <property type="entry name" value="Pkinase"/>
    <property type="match status" value="1"/>
</dbReference>
<dbReference type="InterPro" id="IPR011009">
    <property type="entry name" value="Kinase-like_dom_sf"/>
</dbReference>
<comment type="caution">
    <text evidence="3">The sequence shown here is derived from an EMBL/GenBank/DDBJ whole genome shotgun (WGS) entry which is preliminary data.</text>
</comment>
<proteinExistence type="predicted"/>
<dbReference type="GO" id="GO:0005634">
    <property type="term" value="C:nucleus"/>
    <property type="evidence" value="ECO:0007669"/>
    <property type="project" value="TreeGrafter"/>
</dbReference>
<dbReference type="GO" id="GO:0004674">
    <property type="term" value="F:protein serine/threonine kinase activity"/>
    <property type="evidence" value="ECO:0007669"/>
    <property type="project" value="TreeGrafter"/>
</dbReference>
<dbReference type="InterPro" id="IPR008271">
    <property type="entry name" value="Ser/Thr_kinase_AS"/>
</dbReference>
<feature type="compositionally biased region" description="Low complexity" evidence="1">
    <location>
        <begin position="94"/>
        <end position="110"/>
    </location>
</feature>
<dbReference type="PROSITE" id="PS50011">
    <property type="entry name" value="PROTEIN_KINASE_DOM"/>
    <property type="match status" value="1"/>
</dbReference>
<name>A0A1Y1ZNA1_9PLEO</name>
<dbReference type="EMBL" id="MCFA01000058">
    <property type="protein sequence ID" value="ORY11731.1"/>
    <property type="molecule type" value="Genomic_DNA"/>
</dbReference>
<accession>A0A1Y1ZNA1</accession>
<evidence type="ECO:0000259" key="2">
    <source>
        <dbReference type="PROSITE" id="PS50011"/>
    </source>
</evidence>